<evidence type="ECO:0000256" key="2">
    <source>
        <dbReference type="ARBA" id="ARBA00022741"/>
    </source>
</evidence>
<dbReference type="PANTHER" id="PTHR47977">
    <property type="entry name" value="RAS-RELATED PROTEIN RAB"/>
    <property type="match status" value="1"/>
</dbReference>
<proteinExistence type="predicted"/>
<dbReference type="Gene3D" id="3.40.50.300">
    <property type="entry name" value="P-loop containing nucleotide triphosphate hydrolases"/>
    <property type="match status" value="1"/>
</dbReference>
<reference evidence="5" key="1">
    <citation type="journal article" date="2020" name="Nature">
        <title>Giant virus diversity and host interactions through global metagenomics.</title>
        <authorList>
            <person name="Schulz F."/>
            <person name="Roux S."/>
            <person name="Paez-Espino D."/>
            <person name="Jungbluth S."/>
            <person name="Walsh D.A."/>
            <person name="Denef V.J."/>
            <person name="McMahon K.D."/>
            <person name="Konstantinidis K.T."/>
            <person name="Eloe-Fadrosh E.A."/>
            <person name="Kyrpides N.C."/>
            <person name="Woyke T."/>
        </authorList>
    </citation>
    <scope>NUCLEOTIDE SEQUENCE</scope>
    <source>
        <strain evidence="5">GVMAG-M-3300021343-4</strain>
    </source>
</reference>
<dbReference type="SMART" id="SM00174">
    <property type="entry name" value="RHO"/>
    <property type="match status" value="1"/>
</dbReference>
<dbReference type="InterPro" id="IPR027417">
    <property type="entry name" value="P-loop_NTPase"/>
</dbReference>
<dbReference type="PRINTS" id="PR00449">
    <property type="entry name" value="RASTRNSFRMNG"/>
</dbReference>
<keyword evidence="4" id="KW-0342">GTP-binding</keyword>
<evidence type="ECO:0000313" key="5">
    <source>
        <dbReference type="EMBL" id="QHT04564.1"/>
    </source>
</evidence>
<accession>A0A6C0CLN4</accession>
<organism evidence="5">
    <name type="scientific">viral metagenome</name>
    <dbReference type="NCBI Taxonomy" id="1070528"/>
    <lineage>
        <taxon>unclassified sequences</taxon>
        <taxon>metagenomes</taxon>
        <taxon>organismal metagenomes</taxon>
    </lineage>
</organism>
<keyword evidence="2" id="KW-0547">Nucleotide-binding</keyword>
<dbReference type="PROSITE" id="PS00675">
    <property type="entry name" value="SIGMA54_INTERACT_1"/>
    <property type="match status" value="1"/>
</dbReference>
<evidence type="ECO:0000256" key="4">
    <source>
        <dbReference type="ARBA" id="ARBA00023134"/>
    </source>
</evidence>
<dbReference type="InterPro" id="IPR005225">
    <property type="entry name" value="Small_GTP-bd"/>
</dbReference>
<keyword evidence="1" id="KW-0813">Transport</keyword>
<dbReference type="EMBL" id="MN739435">
    <property type="protein sequence ID" value="QHT04564.1"/>
    <property type="molecule type" value="Genomic_DNA"/>
</dbReference>
<evidence type="ECO:0000256" key="3">
    <source>
        <dbReference type="ARBA" id="ARBA00022927"/>
    </source>
</evidence>
<dbReference type="InterPro" id="IPR050227">
    <property type="entry name" value="Rab"/>
</dbReference>
<dbReference type="NCBIfam" id="TIGR00231">
    <property type="entry name" value="small_GTP"/>
    <property type="match status" value="1"/>
</dbReference>
<dbReference type="GO" id="GO:0003924">
    <property type="term" value="F:GTPase activity"/>
    <property type="evidence" value="ECO:0007669"/>
    <property type="project" value="InterPro"/>
</dbReference>
<dbReference type="PROSITE" id="PS51419">
    <property type="entry name" value="RAB"/>
    <property type="match status" value="1"/>
</dbReference>
<dbReference type="CDD" id="cd00154">
    <property type="entry name" value="Rab"/>
    <property type="match status" value="1"/>
</dbReference>
<dbReference type="GO" id="GO:0005525">
    <property type="term" value="F:GTP binding"/>
    <property type="evidence" value="ECO:0007669"/>
    <property type="project" value="UniProtKB-KW"/>
</dbReference>
<dbReference type="InterPro" id="IPR001806">
    <property type="entry name" value="Small_GTPase"/>
</dbReference>
<dbReference type="AlphaFoldDB" id="A0A6C0CLN4"/>
<name>A0A6C0CLN4_9ZZZZ</name>
<evidence type="ECO:0000256" key="1">
    <source>
        <dbReference type="ARBA" id="ARBA00022448"/>
    </source>
</evidence>
<protein>
    <submittedName>
        <fullName evidence="5">Uncharacterized protein</fullName>
    </submittedName>
</protein>
<dbReference type="Pfam" id="PF00071">
    <property type="entry name" value="Ras"/>
    <property type="match status" value="1"/>
</dbReference>
<dbReference type="SMART" id="SM00173">
    <property type="entry name" value="RAS"/>
    <property type="match status" value="1"/>
</dbReference>
<sequence length="258" mass="29665">MKKSNDANIPVNKFTVIVLGDSGVGKTSIINWLIHNQFSNYISSTIGVDFNIYEKGVIRKSQEVYDITSPSRLLDDCPPKTKQSDLVHIKCYIYDTAGQEMYKSIIQTYYKKADVCIFVFDLTDKNTLNSVAEWYNDFTQYNTSATKYLVGNKTDLLVENPELTKLSNFIKYEPIDDDYVKMVLNAHDFQNEHVICISASTGFNVKHFFENHLIKDLAKHVYSDPLRGKSKDKYIKLLDDSNGHKHHHHSRNMCCTVL</sequence>
<dbReference type="SUPFAM" id="SSF52540">
    <property type="entry name" value="P-loop containing nucleoside triphosphate hydrolases"/>
    <property type="match status" value="1"/>
</dbReference>
<dbReference type="GO" id="GO:0015031">
    <property type="term" value="P:protein transport"/>
    <property type="evidence" value="ECO:0007669"/>
    <property type="project" value="UniProtKB-KW"/>
</dbReference>
<dbReference type="SMART" id="SM00175">
    <property type="entry name" value="RAB"/>
    <property type="match status" value="1"/>
</dbReference>
<keyword evidence="3" id="KW-0653">Protein transport</keyword>
<dbReference type="InterPro" id="IPR025662">
    <property type="entry name" value="Sigma_54_int_dom_ATP-bd_1"/>
</dbReference>